<evidence type="ECO:0000313" key="3">
    <source>
        <dbReference type="EMBL" id="KAK0624060.1"/>
    </source>
</evidence>
<accession>A0AA39WZG4</accession>
<sequence length="459" mass="51101">MYAHMHRFLLANKVFPQQNLASTQHRGPTKGNSFAMSQLESGGLRPGTPPHHPIFGIKLPISHIEAIFAAIYPHRKLLSVSQLPSGNSFNNRIYFLSVARSTTSPLELVLKVNGRFFGSDKIQNEVSSLRILEQYCPDLPVPRIIAWSEIGHTITMPSSDEDYGTCQQVPIPIEEVGYPGWILMTRVPGEPISSLTLDAPAMTSLGTQLADMVASWRRKIPHTSNCGNLLFSSSSLADPVDIDLAHEDARPSGPIDAFIVRGLLGDGIPPGNPISSTLDLYRIRLQHKVHELSQNDIYAPNRDLAPEISDLITKNTLPKLFPAGPDSDSFIFTHFDLSPRNTLVSSHGNHPPKITGLIDFEFSGFFPPSDEFVNDYVDNGGDWPEEIYAAYLSRLEELEMPTPRKGMPERVWMVQHRLGVLMDNIAPWWLPGGFDEEEVEGKLRECREVVRITLKELGA</sequence>
<evidence type="ECO:0000256" key="1">
    <source>
        <dbReference type="SAM" id="MobiDB-lite"/>
    </source>
</evidence>
<comment type="caution">
    <text evidence="3">The sequence shown here is derived from an EMBL/GenBank/DDBJ whole genome shotgun (WGS) entry which is preliminary data.</text>
</comment>
<dbReference type="Proteomes" id="UP001175000">
    <property type="component" value="Unassembled WGS sequence"/>
</dbReference>
<dbReference type="InterPro" id="IPR011009">
    <property type="entry name" value="Kinase-like_dom_sf"/>
</dbReference>
<organism evidence="3 4">
    <name type="scientific">Immersiella caudata</name>
    <dbReference type="NCBI Taxonomy" id="314043"/>
    <lineage>
        <taxon>Eukaryota</taxon>
        <taxon>Fungi</taxon>
        <taxon>Dikarya</taxon>
        <taxon>Ascomycota</taxon>
        <taxon>Pezizomycotina</taxon>
        <taxon>Sordariomycetes</taxon>
        <taxon>Sordariomycetidae</taxon>
        <taxon>Sordariales</taxon>
        <taxon>Lasiosphaeriaceae</taxon>
        <taxon>Immersiella</taxon>
    </lineage>
</organism>
<gene>
    <name evidence="3" type="ORF">B0T14DRAFT_517481</name>
</gene>
<evidence type="ECO:0000313" key="4">
    <source>
        <dbReference type="Proteomes" id="UP001175000"/>
    </source>
</evidence>
<dbReference type="InterPro" id="IPR051678">
    <property type="entry name" value="AGP_Transferase"/>
</dbReference>
<dbReference type="InterPro" id="IPR002575">
    <property type="entry name" value="Aminoglycoside_PTrfase"/>
</dbReference>
<name>A0AA39WZG4_9PEZI</name>
<keyword evidence="4" id="KW-1185">Reference proteome</keyword>
<dbReference type="SUPFAM" id="SSF56112">
    <property type="entry name" value="Protein kinase-like (PK-like)"/>
    <property type="match status" value="1"/>
</dbReference>
<dbReference type="PANTHER" id="PTHR21310">
    <property type="entry name" value="AMINOGLYCOSIDE PHOSPHOTRANSFERASE-RELATED-RELATED"/>
    <property type="match status" value="1"/>
</dbReference>
<dbReference type="Pfam" id="PF01636">
    <property type="entry name" value="APH"/>
    <property type="match status" value="1"/>
</dbReference>
<feature type="region of interest" description="Disordered" evidence="1">
    <location>
        <begin position="22"/>
        <end position="45"/>
    </location>
</feature>
<proteinExistence type="predicted"/>
<feature type="compositionally biased region" description="Polar residues" evidence="1">
    <location>
        <begin position="22"/>
        <end position="40"/>
    </location>
</feature>
<feature type="domain" description="Aminoglycoside phosphotransferase" evidence="2">
    <location>
        <begin position="89"/>
        <end position="396"/>
    </location>
</feature>
<dbReference type="EMBL" id="JAULSU010000003">
    <property type="protein sequence ID" value="KAK0624060.1"/>
    <property type="molecule type" value="Genomic_DNA"/>
</dbReference>
<reference evidence="3" key="1">
    <citation type="submission" date="2023-06" db="EMBL/GenBank/DDBJ databases">
        <title>Genome-scale phylogeny and comparative genomics of the fungal order Sordariales.</title>
        <authorList>
            <consortium name="Lawrence Berkeley National Laboratory"/>
            <person name="Hensen N."/>
            <person name="Bonometti L."/>
            <person name="Westerberg I."/>
            <person name="Brannstrom I.O."/>
            <person name="Guillou S."/>
            <person name="Cros-Aarteil S."/>
            <person name="Calhoun S."/>
            <person name="Haridas S."/>
            <person name="Kuo A."/>
            <person name="Mondo S."/>
            <person name="Pangilinan J."/>
            <person name="Riley R."/>
            <person name="Labutti K."/>
            <person name="Andreopoulos B."/>
            <person name="Lipzen A."/>
            <person name="Chen C."/>
            <person name="Yanf M."/>
            <person name="Daum C."/>
            <person name="Ng V."/>
            <person name="Clum A."/>
            <person name="Steindorff A."/>
            <person name="Ohm R."/>
            <person name="Martin F."/>
            <person name="Silar P."/>
            <person name="Natvig D."/>
            <person name="Lalanne C."/>
            <person name="Gautier V."/>
            <person name="Ament-Velasquez S.L."/>
            <person name="Kruys A."/>
            <person name="Hutchinson M.I."/>
            <person name="Powell A.J."/>
            <person name="Barry K."/>
            <person name="Miller A.N."/>
            <person name="Grigoriev I.V."/>
            <person name="Debuchy R."/>
            <person name="Gladieux P."/>
            <person name="Thoren M.H."/>
            <person name="Johannesson H."/>
        </authorList>
    </citation>
    <scope>NUCLEOTIDE SEQUENCE</scope>
    <source>
        <strain evidence="3">CBS 606.72</strain>
    </source>
</reference>
<dbReference type="PANTHER" id="PTHR21310:SF15">
    <property type="entry name" value="AMINOGLYCOSIDE PHOSPHOTRANSFERASE DOMAIN-CONTAINING PROTEIN"/>
    <property type="match status" value="1"/>
</dbReference>
<protein>
    <recommendedName>
        <fullName evidence="2">Aminoglycoside phosphotransferase domain-containing protein</fullName>
    </recommendedName>
</protein>
<evidence type="ECO:0000259" key="2">
    <source>
        <dbReference type="Pfam" id="PF01636"/>
    </source>
</evidence>
<dbReference type="AlphaFoldDB" id="A0AA39WZG4"/>